<keyword evidence="5" id="KW-1185">Reference proteome</keyword>
<organism evidence="4 5">
    <name type="scientific">Yeguia hominis</name>
    <dbReference type="NCBI Taxonomy" id="2763662"/>
    <lineage>
        <taxon>Bacteria</taxon>
        <taxon>Bacillati</taxon>
        <taxon>Bacillota</taxon>
        <taxon>Clostridia</taxon>
        <taxon>Eubacteriales</taxon>
        <taxon>Yeguiaceae</taxon>
        <taxon>Yeguia</taxon>
    </lineage>
</organism>
<dbReference type="PANTHER" id="PTHR18964:SF110">
    <property type="entry name" value="TRANSCRIPTIONAL REGULATOR, XYLR-RELATED"/>
    <property type="match status" value="1"/>
</dbReference>
<dbReference type="Proteomes" id="UP000651482">
    <property type="component" value="Unassembled WGS sequence"/>
</dbReference>
<accession>A0A926D9U0</accession>
<comment type="similarity">
    <text evidence="2">Belongs to the ROK (NagC/XylR) family.</text>
</comment>
<comment type="function">
    <text evidence="1">Transcriptional repressor of xylose-utilizing enzymes.</text>
</comment>
<dbReference type="EMBL" id="JACRSN010000003">
    <property type="protein sequence ID" value="MBC8533025.1"/>
    <property type="molecule type" value="Genomic_DNA"/>
</dbReference>
<dbReference type="PANTHER" id="PTHR18964">
    <property type="entry name" value="ROK (REPRESSOR, ORF, KINASE) FAMILY"/>
    <property type="match status" value="1"/>
</dbReference>
<dbReference type="GO" id="GO:0042732">
    <property type="term" value="P:D-xylose metabolic process"/>
    <property type="evidence" value="ECO:0007669"/>
    <property type="project" value="UniProtKB-KW"/>
</dbReference>
<protein>
    <submittedName>
        <fullName evidence="4">ROK family transcriptional regulator</fullName>
    </submittedName>
</protein>
<dbReference type="Gene3D" id="1.10.10.10">
    <property type="entry name" value="Winged helix-like DNA-binding domain superfamily/Winged helix DNA-binding domain"/>
    <property type="match status" value="1"/>
</dbReference>
<dbReference type="Gene3D" id="3.30.420.40">
    <property type="match status" value="2"/>
</dbReference>
<dbReference type="InterPro" id="IPR043129">
    <property type="entry name" value="ATPase_NBD"/>
</dbReference>
<evidence type="ECO:0000313" key="4">
    <source>
        <dbReference type="EMBL" id="MBC8533025.1"/>
    </source>
</evidence>
<proteinExistence type="inferred from homology"/>
<evidence type="ECO:0000256" key="3">
    <source>
        <dbReference type="ARBA" id="ARBA00022629"/>
    </source>
</evidence>
<evidence type="ECO:0000313" key="5">
    <source>
        <dbReference type="Proteomes" id="UP000651482"/>
    </source>
</evidence>
<keyword evidence="3" id="KW-0859">Xylose metabolism</keyword>
<sequence>MQNFSEGTGTTLGRIYQFLYQQQKTSKLEISTQLQLSRPTVTQALKELSDRKLIEKNGYFASTGGRKADALSIVSSAKIAVGLELLAERYEIVAVDLYGVCLRAEQHPLPFSMQEDYFCKVCAAVQTFIGELAFPLERILGIGIVLQGLISSDGARVTYGKILGCTGLTIDRFTRYLPYSCRMIHDAEAAATAELWNTDIQNAIFFHIRNNLSGALIVDGCFLKGNELKSGVFEHMTIVTGGRPCYCGKCGCMETYCSMRALLSEDPDRDPPPTPEEADRFFCALRAGNAVAAARWDRYLHDLALAIDNLHMLIDYDVILGGHLAAYLQPEDLAALHRLVAARTAFPTDRQFIKRARCGTNPNAIGAALPFVREFLETVF</sequence>
<reference evidence="4" key="1">
    <citation type="submission" date="2020-08" db="EMBL/GenBank/DDBJ databases">
        <title>Genome public.</title>
        <authorList>
            <person name="Liu C."/>
            <person name="Sun Q."/>
        </authorList>
    </citation>
    <scope>NUCLEOTIDE SEQUENCE</scope>
    <source>
        <strain evidence="4">NSJ-40</strain>
    </source>
</reference>
<dbReference type="InterPro" id="IPR036390">
    <property type="entry name" value="WH_DNA-bd_sf"/>
</dbReference>
<dbReference type="SUPFAM" id="SSF46785">
    <property type="entry name" value="Winged helix' DNA-binding domain"/>
    <property type="match status" value="1"/>
</dbReference>
<dbReference type="SUPFAM" id="SSF53067">
    <property type="entry name" value="Actin-like ATPase domain"/>
    <property type="match status" value="2"/>
</dbReference>
<gene>
    <name evidence="4" type="ORF">IAG03_03205</name>
</gene>
<dbReference type="Pfam" id="PF00480">
    <property type="entry name" value="ROK"/>
    <property type="match status" value="1"/>
</dbReference>
<name>A0A926D9U0_9FIRM</name>
<dbReference type="RefSeq" id="WP_249318313.1">
    <property type="nucleotide sequence ID" value="NZ_JACRSN010000003.1"/>
</dbReference>
<comment type="caution">
    <text evidence="4">The sequence shown here is derived from an EMBL/GenBank/DDBJ whole genome shotgun (WGS) entry which is preliminary data.</text>
</comment>
<keyword evidence="3" id="KW-0119">Carbohydrate metabolism</keyword>
<dbReference type="AlphaFoldDB" id="A0A926D9U0"/>
<evidence type="ECO:0000256" key="1">
    <source>
        <dbReference type="ARBA" id="ARBA00002486"/>
    </source>
</evidence>
<dbReference type="InterPro" id="IPR000600">
    <property type="entry name" value="ROK"/>
</dbReference>
<evidence type="ECO:0000256" key="2">
    <source>
        <dbReference type="ARBA" id="ARBA00006479"/>
    </source>
</evidence>
<dbReference type="InterPro" id="IPR036388">
    <property type="entry name" value="WH-like_DNA-bd_sf"/>
</dbReference>